<dbReference type="EMBL" id="CAJJDO010000180">
    <property type="protein sequence ID" value="CAD8213495.1"/>
    <property type="molecule type" value="Genomic_DNA"/>
</dbReference>
<name>A0A8S1YHF6_9CILI</name>
<dbReference type="OrthoDB" id="320295at2759"/>
<evidence type="ECO:0000313" key="3">
    <source>
        <dbReference type="Proteomes" id="UP000689195"/>
    </source>
</evidence>
<reference evidence="2" key="1">
    <citation type="submission" date="2021-01" db="EMBL/GenBank/DDBJ databases">
        <authorList>
            <consortium name="Genoscope - CEA"/>
            <person name="William W."/>
        </authorList>
    </citation>
    <scope>NUCLEOTIDE SEQUENCE</scope>
</reference>
<dbReference type="AlphaFoldDB" id="A0A8S1YHF6"/>
<keyword evidence="1" id="KW-1133">Transmembrane helix</keyword>
<organism evidence="2 3">
    <name type="scientific">Paramecium pentaurelia</name>
    <dbReference type="NCBI Taxonomy" id="43138"/>
    <lineage>
        <taxon>Eukaryota</taxon>
        <taxon>Sar</taxon>
        <taxon>Alveolata</taxon>
        <taxon>Ciliophora</taxon>
        <taxon>Intramacronucleata</taxon>
        <taxon>Oligohymenophorea</taxon>
        <taxon>Peniculida</taxon>
        <taxon>Parameciidae</taxon>
        <taxon>Paramecium</taxon>
    </lineage>
</organism>
<comment type="caution">
    <text evidence="2">The sequence shown here is derived from an EMBL/GenBank/DDBJ whole genome shotgun (WGS) entry which is preliminary data.</text>
</comment>
<evidence type="ECO:0008006" key="4">
    <source>
        <dbReference type="Google" id="ProtNLM"/>
    </source>
</evidence>
<evidence type="ECO:0000256" key="1">
    <source>
        <dbReference type="SAM" id="Phobius"/>
    </source>
</evidence>
<gene>
    <name evidence="2" type="ORF">PPENT_87.1.T1800011</name>
</gene>
<keyword evidence="1" id="KW-0472">Membrane</keyword>
<feature type="transmembrane region" description="Helical" evidence="1">
    <location>
        <begin position="36"/>
        <end position="57"/>
    </location>
</feature>
<feature type="transmembrane region" description="Helical" evidence="1">
    <location>
        <begin position="158"/>
        <end position="180"/>
    </location>
</feature>
<protein>
    <recommendedName>
        <fullName evidence="4">Transmembrane protein</fullName>
    </recommendedName>
</protein>
<accession>A0A8S1YHF6</accession>
<keyword evidence="1" id="KW-0812">Transmembrane</keyword>
<keyword evidence="3" id="KW-1185">Reference proteome</keyword>
<dbReference type="Proteomes" id="UP000689195">
    <property type="component" value="Unassembled WGS sequence"/>
</dbReference>
<evidence type="ECO:0000313" key="2">
    <source>
        <dbReference type="EMBL" id="CAD8213495.1"/>
    </source>
</evidence>
<proteinExistence type="predicted"/>
<dbReference type="PANTHER" id="PTHR38934">
    <property type="entry name" value="HYPHALLY REGULATED CELL WALL PROTEIN 1"/>
    <property type="match status" value="1"/>
</dbReference>
<feature type="transmembrane region" description="Helical" evidence="1">
    <location>
        <begin position="125"/>
        <end position="146"/>
    </location>
</feature>
<sequence>MSFQGLQKALFLNGWDMIFKTLLYTRNILTKNYIDIVQIIIAIIILILYFTIFLNFFKGKSKLSKKNSYQMFEMLSFGRQFFFLLFLIYVQSSQILQLGLLLMTSIFQIGFIFNYRCIFNKKNYIVQIVVEISVLTFILSSFLYIQEFNEYFNEEKKILLGWVQAIILSKGITIELIWICKDLLQKLIQNCRSQSQIVNNPIFP</sequence>
<dbReference type="PANTHER" id="PTHR38934:SF6">
    <property type="entry name" value="CHROMOSOME UNDETERMINED SCAFFOLD_176, WHOLE GENOME SHOTGUN SEQUENCE"/>
    <property type="match status" value="1"/>
</dbReference>